<dbReference type="Gene3D" id="1.10.510.10">
    <property type="entry name" value="Transferase(Phosphotransferase) domain 1"/>
    <property type="match status" value="1"/>
</dbReference>
<dbReference type="PANTHER" id="PTHR24343">
    <property type="entry name" value="SERINE/THREONINE KINASE"/>
    <property type="match status" value="1"/>
</dbReference>
<dbReference type="FunCoup" id="A0A448YGL4">
    <property type="interactions" value="160"/>
</dbReference>
<dbReference type="EC" id="2.7.11.1" evidence="1"/>
<dbReference type="GO" id="GO:0030003">
    <property type="term" value="P:intracellular monoatomic cation homeostasis"/>
    <property type="evidence" value="ECO:0007669"/>
    <property type="project" value="TreeGrafter"/>
</dbReference>
<dbReference type="Proteomes" id="UP000290900">
    <property type="component" value="Unassembled WGS sequence"/>
</dbReference>
<dbReference type="GO" id="GO:0004674">
    <property type="term" value="F:protein serine/threonine kinase activity"/>
    <property type="evidence" value="ECO:0007669"/>
    <property type="project" value="UniProtKB-KW"/>
</dbReference>
<protein>
    <recommendedName>
        <fullName evidence="1">non-specific serine/threonine protein kinase</fullName>
        <ecNumber evidence="1">2.7.11.1</ecNumber>
    </recommendedName>
    <alternativeName>
        <fullName evidence="9">Halotolerance protein 4</fullName>
    </alternativeName>
</protein>
<evidence type="ECO:0000313" key="14">
    <source>
        <dbReference type="Proteomes" id="UP000290900"/>
    </source>
</evidence>
<evidence type="ECO:0000256" key="1">
    <source>
        <dbReference type="ARBA" id="ARBA00012513"/>
    </source>
</evidence>
<keyword evidence="6 10" id="KW-0067">ATP-binding</keyword>
<dbReference type="InterPro" id="IPR000719">
    <property type="entry name" value="Prot_kinase_dom"/>
</dbReference>
<evidence type="ECO:0000259" key="12">
    <source>
        <dbReference type="PROSITE" id="PS50011"/>
    </source>
</evidence>
<feature type="domain" description="Protein kinase" evidence="12">
    <location>
        <begin position="226"/>
        <end position="498"/>
    </location>
</feature>
<comment type="catalytic activity">
    <reaction evidence="7">
        <text>L-threonyl-[protein] + ATP = O-phospho-L-threonyl-[protein] + ADP + H(+)</text>
        <dbReference type="Rhea" id="RHEA:46608"/>
        <dbReference type="Rhea" id="RHEA-COMP:11060"/>
        <dbReference type="Rhea" id="RHEA-COMP:11605"/>
        <dbReference type="ChEBI" id="CHEBI:15378"/>
        <dbReference type="ChEBI" id="CHEBI:30013"/>
        <dbReference type="ChEBI" id="CHEBI:30616"/>
        <dbReference type="ChEBI" id="CHEBI:61977"/>
        <dbReference type="ChEBI" id="CHEBI:456216"/>
        <dbReference type="EC" id="2.7.11.1"/>
    </reaction>
</comment>
<keyword evidence="4 10" id="KW-0547">Nucleotide-binding</keyword>
<dbReference type="OrthoDB" id="6513151at2759"/>
<dbReference type="GO" id="GO:0030447">
    <property type="term" value="P:filamentous growth"/>
    <property type="evidence" value="ECO:0007669"/>
    <property type="project" value="UniProtKB-ARBA"/>
</dbReference>
<evidence type="ECO:0000256" key="2">
    <source>
        <dbReference type="ARBA" id="ARBA00022527"/>
    </source>
</evidence>
<keyword evidence="14" id="KW-1185">Reference proteome</keyword>
<dbReference type="SUPFAM" id="SSF56112">
    <property type="entry name" value="Protein kinase-like (PK-like)"/>
    <property type="match status" value="1"/>
</dbReference>
<evidence type="ECO:0000256" key="7">
    <source>
        <dbReference type="ARBA" id="ARBA00047899"/>
    </source>
</evidence>
<evidence type="ECO:0000256" key="6">
    <source>
        <dbReference type="ARBA" id="ARBA00022840"/>
    </source>
</evidence>
<dbReference type="InterPro" id="IPR008271">
    <property type="entry name" value="Ser/Thr_kinase_AS"/>
</dbReference>
<dbReference type="InParanoid" id="A0A448YGL4"/>
<comment type="catalytic activity">
    <reaction evidence="8">
        <text>L-seryl-[protein] + ATP = O-phospho-L-seryl-[protein] + ADP + H(+)</text>
        <dbReference type="Rhea" id="RHEA:17989"/>
        <dbReference type="Rhea" id="RHEA-COMP:9863"/>
        <dbReference type="Rhea" id="RHEA-COMP:11604"/>
        <dbReference type="ChEBI" id="CHEBI:15378"/>
        <dbReference type="ChEBI" id="CHEBI:29999"/>
        <dbReference type="ChEBI" id="CHEBI:30616"/>
        <dbReference type="ChEBI" id="CHEBI:83421"/>
        <dbReference type="ChEBI" id="CHEBI:456216"/>
        <dbReference type="EC" id="2.7.11.1"/>
    </reaction>
</comment>
<name>A0A448YGL4_BRENA</name>
<accession>A0A448YGL4</accession>
<feature type="region of interest" description="Disordered" evidence="11">
    <location>
        <begin position="62"/>
        <end position="92"/>
    </location>
</feature>
<dbReference type="SMART" id="SM00220">
    <property type="entry name" value="S_TKc"/>
    <property type="match status" value="1"/>
</dbReference>
<evidence type="ECO:0000313" key="13">
    <source>
        <dbReference type="EMBL" id="VEU20094.1"/>
    </source>
</evidence>
<dbReference type="PANTHER" id="PTHR24343:SF558">
    <property type="entry name" value="PROTEIN KINASE DOMAIN-CONTAINING PROTEIN"/>
    <property type="match status" value="1"/>
</dbReference>
<dbReference type="FunFam" id="1.10.510.10:FF:000183">
    <property type="entry name" value="Serine/threonine-protein kinase hal4"/>
    <property type="match status" value="1"/>
</dbReference>
<dbReference type="STRING" id="13370.A0A448YGL4"/>
<dbReference type="GO" id="GO:0005524">
    <property type="term" value="F:ATP binding"/>
    <property type="evidence" value="ECO:0007669"/>
    <property type="project" value="UniProtKB-UniRule"/>
</dbReference>
<dbReference type="AlphaFoldDB" id="A0A448YGL4"/>
<keyword evidence="5" id="KW-0418">Kinase</keyword>
<evidence type="ECO:0000256" key="10">
    <source>
        <dbReference type="PROSITE-ProRule" id="PRU10141"/>
    </source>
</evidence>
<evidence type="ECO:0000256" key="11">
    <source>
        <dbReference type="SAM" id="MobiDB-lite"/>
    </source>
</evidence>
<feature type="compositionally biased region" description="Low complexity" evidence="11">
    <location>
        <begin position="62"/>
        <end position="79"/>
    </location>
</feature>
<dbReference type="Pfam" id="PF00069">
    <property type="entry name" value="Pkinase"/>
    <property type="match status" value="1"/>
</dbReference>
<evidence type="ECO:0000256" key="3">
    <source>
        <dbReference type="ARBA" id="ARBA00022679"/>
    </source>
</evidence>
<evidence type="ECO:0000256" key="9">
    <source>
        <dbReference type="ARBA" id="ARBA00078109"/>
    </source>
</evidence>
<feature type="region of interest" description="Disordered" evidence="11">
    <location>
        <begin position="150"/>
        <end position="173"/>
    </location>
</feature>
<dbReference type="PROSITE" id="PS50011">
    <property type="entry name" value="PROTEIN_KINASE_DOM"/>
    <property type="match status" value="1"/>
</dbReference>
<reference evidence="13 14" key="1">
    <citation type="submission" date="2018-12" db="EMBL/GenBank/DDBJ databases">
        <authorList>
            <person name="Tiukova I."/>
            <person name="Dainat J."/>
        </authorList>
    </citation>
    <scope>NUCLEOTIDE SEQUENCE [LARGE SCALE GENOMIC DNA]</scope>
</reference>
<dbReference type="GO" id="GO:0005829">
    <property type="term" value="C:cytosol"/>
    <property type="evidence" value="ECO:0007669"/>
    <property type="project" value="TreeGrafter"/>
</dbReference>
<sequence length="521" mass="58128">MDAKPTSRHRHAHHHTGGTDSSTKRRSRALSSPPLPPYSIGSPNGSILSLTGSTLIDNVQSSSANRTVSSNSASVSRATSLHRKVPSRKNQESVIVPSRFSLKTDGAHEHHLRVMKRQEKLGQVLKDLLGGKKLRNQAVSAVPNLLSSTNLEELDREAQEKEDASANHGRSKPPTLLASLFDQVQNGEVTAYTHRGESLEQPKNTVSVNRGASASLKSISFFDRYGTCQEVIGRGSFGVVRVAHKKVSENGNFVEKLFAVKEFKKRTGESEEKYSKRLTNEFCISSSLKHSGLIDAFDLLRDAKGDYCEVMEYCSGGDLYSLIISAGRLEPAEADCFFKQLIRAVHYMHEIGVAHRDLKPENLLLTADGTVKITDFGNAECFRMAWEDDIQLSRGVCGSSPYIAPEEYVEDEFDPRPLDVWACGVIYMAMRTGRQMWKAARVEDEFYSVYLAKRKDAKGYEPIEALKRVRCRNVVYSILDPIPERRITTLQILNSEWMRQIVCCKRPKLSEAKGKPCGDKS</sequence>
<organism evidence="13 14">
    <name type="scientific">Brettanomyces naardenensis</name>
    <name type="common">Yeast</name>
    <dbReference type="NCBI Taxonomy" id="13370"/>
    <lineage>
        <taxon>Eukaryota</taxon>
        <taxon>Fungi</taxon>
        <taxon>Dikarya</taxon>
        <taxon>Ascomycota</taxon>
        <taxon>Saccharomycotina</taxon>
        <taxon>Pichiomycetes</taxon>
        <taxon>Pichiales</taxon>
        <taxon>Pichiaceae</taxon>
        <taxon>Brettanomyces</taxon>
    </lineage>
</organism>
<dbReference type="InterPro" id="IPR011009">
    <property type="entry name" value="Kinase-like_dom_sf"/>
</dbReference>
<feature type="compositionally biased region" description="Basic and acidic residues" evidence="11">
    <location>
        <begin position="156"/>
        <end position="165"/>
    </location>
</feature>
<dbReference type="CDD" id="cd13994">
    <property type="entry name" value="STKc_HAL4_like"/>
    <property type="match status" value="1"/>
</dbReference>
<dbReference type="PROSITE" id="PS00107">
    <property type="entry name" value="PROTEIN_KINASE_ATP"/>
    <property type="match status" value="1"/>
</dbReference>
<keyword evidence="2" id="KW-0723">Serine/threonine-protein kinase</keyword>
<gene>
    <name evidence="13" type="ORF">BRENAR_LOCUS829</name>
</gene>
<proteinExistence type="predicted"/>
<evidence type="ECO:0000256" key="5">
    <source>
        <dbReference type="ARBA" id="ARBA00022777"/>
    </source>
</evidence>
<evidence type="ECO:0000256" key="8">
    <source>
        <dbReference type="ARBA" id="ARBA00048679"/>
    </source>
</evidence>
<keyword evidence="3" id="KW-0808">Transferase</keyword>
<feature type="compositionally biased region" description="Basic residues" evidence="11">
    <location>
        <begin position="1"/>
        <end position="16"/>
    </location>
</feature>
<evidence type="ECO:0000256" key="4">
    <source>
        <dbReference type="ARBA" id="ARBA00022741"/>
    </source>
</evidence>
<dbReference type="EMBL" id="CAACVR010000002">
    <property type="protein sequence ID" value="VEU20094.1"/>
    <property type="molecule type" value="Genomic_DNA"/>
</dbReference>
<feature type="region of interest" description="Disordered" evidence="11">
    <location>
        <begin position="1"/>
        <end position="43"/>
    </location>
</feature>
<feature type="binding site" evidence="10">
    <location>
        <position position="261"/>
    </location>
    <ligand>
        <name>ATP</name>
        <dbReference type="ChEBI" id="CHEBI:30616"/>
    </ligand>
</feature>
<dbReference type="PROSITE" id="PS00108">
    <property type="entry name" value="PROTEIN_KINASE_ST"/>
    <property type="match status" value="1"/>
</dbReference>
<dbReference type="InterPro" id="IPR017441">
    <property type="entry name" value="Protein_kinase_ATP_BS"/>
</dbReference>